<dbReference type="GO" id="GO:0005737">
    <property type="term" value="C:cytoplasm"/>
    <property type="evidence" value="ECO:0007669"/>
    <property type="project" value="UniProtKB-SubCell"/>
</dbReference>
<evidence type="ECO:0000256" key="3">
    <source>
        <dbReference type="ARBA" id="ARBA00004752"/>
    </source>
</evidence>
<organism evidence="21 22">
    <name type="scientific">Ligilactobacillus hayakitensis DSM 18933 = JCM 14209</name>
    <dbReference type="NCBI Taxonomy" id="1423755"/>
    <lineage>
        <taxon>Bacteria</taxon>
        <taxon>Bacillati</taxon>
        <taxon>Bacillota</taxon>
        <taxon>Bacilli</taxon>
        <taxon>Lactobacillales</taxon>
        <taxon>Lactobacillaceae</taxon>
        <taxon>Ligilactobacillus</taxon>
    </lineage>
</organism>
<dbReference type="eggNOG" id="COG0771">
    <property type="taxonomic scope" value="Bacteria"/>
</dbReference>
<keyword evidence="10 17" id="KW-0067">ATP-binding</keyword>
<comment type="function">
    <text evidence="1 17 18">Cell wall formation. Catalyzes the addition of glutamate to the nucleotide precursor UDP-N-acetylmuramoyl-L-alanine (UMA).</text>
</comment>
<protein>
    <recommendedName>
        <fullName evidence="6 17">UDP-N-acetylmuramoylalanine--D-glutamate ligase</fullName>
        <ecNumber evidence="5 17">6.3.2.9</ecNumber>
    </recommendedName>
    <alternativeName>
        <fullName evidence="15 17">D-glutamic acid-adding enzyme</fullName>
    </alternativeName>
    <alternativeName>
        <fullName evidence="14 17">UDP-N-acetylmuramoyl-L-alanyl-D-glutamate synthetase</fullName>
    </alternativeName>
</protein>
<feature type="domain" description="Mur ligase C-terminal" evidence="19">
    <location>
        <begin position="316"/>
        <end position="429"/>
    </location>
</feature>
<keyword evidence="12 17" id="KW-0573">Peptidoglycan synthesis</keyword>
<evidence type="ECO:0000256" key="12">
    <source>
        <dbReference type="ARBA" id="ARBA00022984"/>
    </source>
</evidence>
<keyword evidence="7 17" id="KW-0963">Cytoplasm</keyword>
<comment type="catalytic activity">
    <reaction evidence="16 17 18">
        <text>UDP-N-acetyl-alpha-D-muramoyl-L-alanine + D-glutamate + ATP = UDP-N-acetyl-alpha-D-muramoyl-L-alanyl-D-glutamate + ADP + phosphate + H(+)</text>
        <dbReference type="Rhea" id="RHEA:16429"/>
        <dbReference type="ChEBI" id="CHEBI:15378"/>
        <dbReference type="ChEBI" id="CHEBI:29986"/>
        <dbReference type="ChEBI" id="CHEBI:30616"/>
        <dbReference type="ChEBI" id="CHEBI:43474"/>
        <dbReference type="ChEBI" id="CHEBI:83898"/>
        <dbReference type="ChEBI" id="CHEBI:83900"/>
        <dbReference type="ChEBI" id="CHEBI:456216"/>
        <dbReference type="EC" id="6.3.2.9"/>
    </reaction>
</comment>
<dbReference type="EC" id="6.3.2.9" evidence="5 17"/>
<dbReference type="GO" id="GO:0008360">
    <property type="term" value="P:regulation of cell shape"/>
    <property type="evidence" value="ECO:0007669"/>
    <property type="project" value="UniProtKB-KW"/>
</dbReference>
<name>A0A0R1WNS4_9LACO</name>
<dbReference type="AlphaFoldDB" id="A0A0R1WNS4"/>
<evidence type="ECO:0000256" key="4">
    <source>
        <dbReference type="ARBA" id="ARBA00010416"/>
    </source>
</evidence>
<dbReference type="GO" id="GO:0008764">
    <property type="term" value="F:UDP-N-acetylmuramoylalanine-D-glutamate ligase activity"/>
    <property type="evidence" value="ECO:0007669"/>
    <property type="project" value="UniProtKB-UniRule"/>
</dbReference>
<dbReference type="InterPro" id="IPR005762">
    <property type="entry name" value="MurD"/>
</dbReference>
<evidence type="ECO:0000256" key="1">
    <source>
        <dbReference type="ARBA" id="ARBA00002734"/>
    </source>
</evidence>
<reference evidence="21 22" key="1">
    <citation type="journal article" date="2015" name="Genome Announc.">
        <title>Expanding the biotechnology potential of lactobacilli through comparative genomics of 213 strains and associated genera.</title>
        <authorList>
            <person name="Sun Z."/>
            <person name="Harris H.M."/>
            <person name="McCann A."/>
            <person name="Guo C."/>
            <person name="Argimon S."/>
            <person name="Zhang W."/>
            <person name="Yang X."/>
            <person name="Jeffery I.B."/>
            <person name="Cooney J.C."/>
            <person name="Kagawa T.F."/>
            <person name="Liu W."/>
            <person name="Song Y."/>
            <person name="Salvetti E."/>
            <person name="Wrobel A."/>
            <person name="Rasinkangas P."/>
            <person name="Parkhill J."/>
            <person name="Rea M.C."/>
            <person name="O'Sullivan O."/>
            <person name="Ritari J."/>
            <person name="Douillard F.P."/>
            <person name="Paul Ross R."/>
            <person name="Yang R."/>
            <person name="Briner A.E."/>
            <person name="Felis G.E."/>
            <person name="de Vos W.M."/>
            <person name="Barrangou R."/>
            <person name="Klaenhammer T.R."/>
            <person name="Caufield P.W."/>
            <person name="Cui Y."/>
            <person name="Zhang H."/>
            <person name="O'Toole P.W."/>
        </authorList>
    </citation>
    <scope>NUCLEOTIDE SEQUENCE [LARGE SCALE GENOMIC DNA]</scope>
    <source>
        <strain evidence="21 22">DSM 18933</strain>
    </source>
</reference>
<evidence type="ECO:0000256" key="5">
    <source>
        <dbReference type="ARBA" id="ARBA00012212"/>
    </source>
</evidence>
<keyword evidence="13 17" id="KW-0961">Cell wall biogenesis/degradation</keyword>
<dbReference type="SUPFAM" id="SSF51984">
    <property type="entry name" value="MurCD N-terminal domain"/>
    <property type="match status" value="1"/>
</dbReference>
<dbReference type="PANTHER" id="PTHR43692">
    <property type="entry name" value="UDP-N-ACETYLMURAMOYLALANINE--D-GLUTAMATE LIGASE"/>
    <property type="match status" value="1"/>
</dbReference>
<evidence type="ECO:0000256" key="7">
    <source>
        <dbReference type="ARBA" id="ARBA00022490"/>
    </source>
</evidence>
<evidence type="ECO:0000256" key="14">
    <source>
        <dbReference type="ARBA" id="ARBA00030398"/>
    </source>
</evidence>
<evidence type="ECO:0000256" key="2">
    <source>
        <dbReference type="ARBA" id="ARBA00004496"/>
    </source>
</evidence>
<evidence type="ECO:0000256" key="15">
    <source>
        <dbReference type="ARBA" id="ARBA00032324"/>
    </source>
</evidence>
<dbReference type="InterPro" id="IPR036565">
    <property type="entry name" value="Mur-like_cat_sf"/>
</dbReference>
<keyword evidence="17 18" id="KW-0132">Cell division</keyword>
<evidence type="ECO:0000256" key="6">
    <source>
        <dbReference type="ARBA" id="ARBA00015655"/>
    </source>
</evidence>
<comment type="subcellular location">
    <subcellularLocation>
        <location evidence="2 17 18">Cytoplasm</location>
    </subcellularLocation>
</comment>
<dbReference type="InterPro" id="IPR036615">
    <property type="entry name" value="Mur_ligase_C_dom_sf"/>
</dbReference>
<dbReference type="PATRIC" id="fig|1423755.3.peg.928"/>
<feature type="binding site" evidence="17">
    <location>
        <begin position="120"/>
        <end position="126"/>
    </location>
    <ligand>
        <name>ATP</name>
        <dbReference type="ChEBI" id="CHEBI:30616"/>
    </ligand>
</feature>
<evidence type="ECO:0000256" key="16">
    <source>
        <dbReference type="ARBA" id="ARBA00047632"/>
    </source>
</evidence>
<evidence type="ECO:0000256" key="8">
    <source>
        <dbReference type="ARBA" id="ARBA00022598"/>
    </source>
</evidence>
<dbReference type="SUPFAM" id="SSF53244">
    <property type="entry name" value="MurD-like peptide ligases, peptide-binding domain"/>
    <property type="match status" value="1"/>
</dbReference>
<keyword evidence="9 17" id="KW-0547">Nucleotide-binding</keyword>
<dbReference type="STRING" id="1423755.FC40_GL000874"/>
<keyword evidence="8 17" id="KW-0436">Ligase</keyword>
<dbReference type="SUPFAM" id="SSF53623">
    <property type="entry name" value="MurD-like peptide ligases, catalytic domain"/>
    <property type="match status" value="1"/>
</dbReference>
<dbReference type="GO" id="GO:0009252">
    <property type="term" value="P:peptidoglycan biosynthetic process"/>
    <property type="evidence" value="ECO:0007669"/>
    <property type="project" value="UniProtKB-UniRule"/>
</dbReference>
<evidence type="ECO:0000259" key="19">
    <source>
        <dbReference type="Pfam" id="PF02875"/>
    </source>
</evidence>
<comment type="pathway">
    <text evidence="3 17 18">Cell wall biogenesis; peptidoglycan biosynthesis.</text>
</comment>
<feature type="domain" description="Mur ligase central" evidence="20">
    <location>
        <begin position="118"/>
        <end position="294"/>
    </location>
</feature>
<evidence type="ECO:0000256" key="13">
    <source>
        <dbReference type="ARBA" id="ARBA00023316"/>
    </source>
</evidence>
<evidence type="ECO:0000313" key="21">
    <source>
        <dbReference type="EMBL" id="KRM19085.1"/>
    </source>
</evidence>
<dbReference type="Proteomes" id="UP000051054">
    <property type="component" value="Unassembled WGS sequence"/>
</dbReference>
<sequence length="459" mass="50422">MDMKNIETYKNKTVLVLGLGKSGINSAELLLKLGAKVIVNDKNTPQKMDDINRLEKLGAKVITGSHPTELLENVDLMVKNPGIPYNNIMVATAIKRNINIITEPELAFEISEAPFISVTGTNGKTTTTTLISMMLNQNCAKGHAYAAGNIGIPLSEVAQKATKDDQIVSELSSFQLMGITELHPKIAVLTNVYEAHLDYHGSREDYIKAKMNIVKNQTADDYFVVNWDNEEWQNLSRLTAAKVIPFSRLKKSTDGVYVDNDKIYYKDEVVAKLSDIKVPGSHNVENCLAAIAVAKIQGKTSQEIVEVLHNFSGVRHRTQFVRSIAQRKFYNDSKATNMEATEKALAGFSGPVVLLAGGLDRGVTFEKLEPALKNVRAMIVFGETADLLAKAGKNAGVKKIIKTENAVTAVPIAFEESQPGDVILLSPACASWDQWPTFEVRGDKFIDAVEKLAEKLEDK</sequence>
<dbReference type="EMBL" id="AZGD01000090">
    <property type="protein sequence ID" value="KRM19085.1"/>
    <property type="molecule type" value="Genomic_DNA"/>
</dbReference>
<dbReference type="InterPro" id="IPR013221">
    <property type="entry name" value="Mur_ligase_cen"/>
</dbReference>
<comment type="caution">
    <text evidence="21">The sequence shown here is derived from an EMBL/GenBank/DDBJ whole genome shotgun (WGS) entry which is preliminary data.</text>
</comment>
<dbReference type="PANTHER" id="PTHR43692:SF1">
    <property type="entry name" value="UDP-N-ACETYLMURAMOYLALANINE--D-GLUTAMATE LIGASE"/>
    <property type="match status" value="1"/>
</dbReference>
<dbReference type="Pfam" id="PF08245">
    <property type="entry name" value="Mur_ligase_M"/>
    <property type="match status" value="1"/>
</dbReference>
<dbReference type="HAMAP" id="MF_00639">
    <property type="entry name" value="MurD"/>
    <property type="match status" value="1"/>
</dbReference>
<comment type="similarity">
    <text evidence="4 17">Belongs to the MurCDEF family.</text>
</comment>
<evidence type="ECO:0000256" key="10">
    <source>
        <dbReference type="ARBA" id="ARBA00022840"/>
    </source>
</evidence>
<evidence type="ECO:0000256" key="18">
    <source>
        <dbReference type="RuleBase" id="RU003664"/>
    </source>
</evidence>
<evidence type="ECO:0000256" key="17">
    <source>
        <dbReference type="HAMAP-Rule" id="MF_00639"/>
    </source>
</evidence>
<dbReference type="Pfam" id="PF21799">
    <property type="entry name" value="MurD-like_N"/>
    <property type="match status" value="1"/>
</dbReference>
<evidence type="ECO:0000256" key="11">
    <source>
        <dbReference type="ARBA" id="ARBA00022960"/>
    </source>
</evidence>
<dbReference type="Gene3D" id="3.40.50.720">
    <property type="entry name" value="NAD(P)-binding Rossmann-like Domain"/>
    <property type="match status" value="1"/>
</dbReference>
<accession>A0A0R1WNS4</accession>
<dbReference type="Gene3D" id="3.90.190.20">
    <property type="entry name" value="Mur ligase, C-terminal domain"/>
    <property type="match status" value="1"/>
</dbReference>
<dbReference type="NCBIfam" id="TIGR01087">
    <property type="entry name" value="murD"/>
    <property type="match status" value="1"/>
</dbReference>
<keyword evidence="11 17" id="KW-0133">Cell shape</keyword>
<proteinExistence type="inferred from homology"/>
<dbReference type="Gene3D" id="3.40.1190.10">
    <property type="entry name" value="Mur-like, catalytic domain"/>
    <property type="match status" value="1"/>
</dbReference>
<evidence type="ECO:0000259" key="20">
    <source>
        <dbReference type="Pfam" id="PF08245"/>
    </source>
</evidence>
<gene>
    <name evidence="17" type="primary">murD</name>
    <name evidence="21" type="ORF">FC40_GL000874</name>
</gene>
<dbReference type="UniPathway" id="UPA00219"/>
<dbReference type="GO" id="GO:0005524">
    <property type="term" value="F:ATP binding"/>
    <property type="evidence" value="ECO:0007669"/>
    <property type="project" value="UniProtKB-UniRule"/>
</dbReference>
<dbReference type="Pfam" id="PF02875">
    <property type="entry name" value="Mur_ligase_C"/>
    <property type="match status" value="1"/>
</dbReference>
<evidence type="ECO:0000256" key="9">
    <source>
        <dbReference type="ARBA" id="ARBA00022741"/>
    </source>
</evidence>
<evidence type="ECO:0000313" key="22">
    <source>
        <dbReference type="Proteomes" id="UP000051054"/>
    </source>
</evidence>
<dbReference type="GO" id="GO:0071555">
    <property type="term" value="P:cell wall organization"/>
    <property type="evidence" value="ECO:0007669"/>
    <property type="project" value="UniProtKB-KW"/>
</dbReference>
<dbReference type="InterPro" id="IPR004101">
    <property type="entry name" value="Mur_ligase_C"/>
</dbReference>
<keyword evidence="17 18" id="KW-0131">Cell cycle</keyword>
<dbReference type="GO" id="GO:0051301">
    <property type="term" value="P:cell division"/>
    <property type="evidence" value="ECO:0007669"/>
    <property type="project" value="UniProtKB-KW"/>
</dbReference>
<keyword evidence="22" id="KW-1185">Reference proteome</keyword>